<dbReference type="NCBIfam" id="TIGR00762">
    <property type="entry name" value="DegV"/>
    <property type="match status" value="1"/>
</dbReference>
<dbReference type="RefSeq" id="WP_022213062.1">
    <property type="nucleotide sequence ID" value="NZ_JACOOQ010000002.1"/>
</dbReference>
<dbReference type="GO" id="GO:0008289">
    <property type="term" value="F:lipid binding"/>
    <property type="evidence" value="ECO:0007669"/>
    <property type="project" value="UniProtKB-KW"/>
</dbReference>
<keyword evidence="1" id="KW-0446">Lipid-binding</keyword>
<keyword evidence="3" id="KW-1185">Reference proteome</keyword>
<dbReference type="Proteomes" id="UP000662088">
    <property type="component" value="Unassembled WGS sequence"/>
</dbReference>
<dbReference type="InterPro" id="IPR043168">
    <property type="entry name" value="DegV_C"/>
</dbReference>
<dbReference type="AlphaFoldDB" id="A0A8I0A4H4"/>
<reference evidence="2" key="1">
    <citation type="submission" date="2020-08" db="EMBL/GenBank/DDBJ databases">
        <title>Genome public.</title>
        <authorList>
            <person name="Liu C."/>
            <person name="Sun Q."/>
        </authorList>
    </citation>
    <scope>NUCLEOTIDE SEQUENCE</scope>
    <source>
        <strain evidence="2">NSJ-42</strain>
    </source>
</reference>
<dbReference type="InterPro" id="IPR050270">
    <property type="entry name" value="DegV_domain_contain"/>
</dbReference>
<dbReference type="Gene3D" id="3.40.50.10170">
    <property type="match status" value="1"/>
</dbReference>
<name>A0A8I0A4H4_9CLOT</name>
<dbReference type="PANTHER" id="PTHR33434">
    <property type="entry name" value="DEGV DOMAIN-CONTAINING PROTEIN DR_1986-RELATED"/>
    <property type="match status" value="1"/>
</dbReference>
<comment type="caution">
    <text evidence="2">The sequence shown here is derived from an EMBL/GenBank/DDBJ whole genome shotgun (WGS) entry which is preliminary data.</text>
</comment>
<dbReference type="InterPro" id="IPR003797">
    <property type="entry name" value="DegV"/>
</dbReference>
<dbReference type="Pfam" id="PF02645">
    <property type="entry name" value="DegV"/>
    <property type="match status" value="1"/>
</dbReference>
<accession>A0A8I0A4H4</accession>
<evidence type="ECO:0000313" key="3">
    <source>
        <dbReference type="Proteomes" id="UP000662088"/>
    </source>
</evidence>
<sequence length="287" mass="32123">MIRIISDSSSLYSEKKGQEKNITIASLTVHINGKNYREYEDIETEEFIKIINEGHMPTSSQPSIGHVVDIYNQYKEDEIINISMADGLSGTYNSACVARGMVENPERIHVINSQTLCGPQKYLVDLAMELVEQGRQCKEIVDEINKALKESKSYLIPHDFDYLVRGGRISSIVGKIGSVIKLVPVMTMSDDKKSLVKFTTKRTYKKAVQKIIEQMTEDGINSEHKLYIYHAFNEDGAEEVKKIILSAIPDADIEVGLLGPAFTTQGGPGCISIQYIKKHDALKYSLV</sequence>
<dbReference type="EMBL" id="JACOOQ010000002">
    <property type="protein sequence ID" value="MBC5639239.1"/>
    <property type="molecule type" value="Genomic_DNA"/>
</dbReference>
<proteinExistence type="predicted"/>
<dbReference type="PANTHER" id="PTHR33434:SF2">
    <property type="entry name" value="FATTY ACID-BINDING PROTEIN TM_1468"/>
    <property type="match status" value="1"/>
</dbReference>
<dbReference type="Gene3D" id="3.30.1180.10">
    <property type="match status" value="1"/>
</dbReference>
<dbReference type="PROSITE" id="PS51482">
    <property type="entry name" value="DEGV"/>
    <property type="match status" value="1"/>
</dbReference>
<gene>
    <name evidence="2" type="ORF">H8R92_02090</name>
</gene>
<organism evidence="2 3">
    <name type="scientific">Clostridium lentum</name>
    <dbReference type="NCBI Taxonomy" id="2763037"/>
    <lineage>
        <taxon>Bacteria</taxon>
        <taxon>Bacillati</taxon>
        <taxon>Bacillota</taxon>
        <taxon>Clostridia</taxon>
        <taxon>Eubacteriales</taxon>
        <taxon>Clostridiaceae</taxon>
        <taxon>Clostridium</taxon>
    </lineage>
</organism>
<evidence type="ECO:0000256" key="1">
    <source>
        <dbReference type="ARBA" id="ARBA00023121"/>
    </source>
</evidence>
<evidence type="ECO:0000313" key="2">
    <source>
        <dbReference type="EMBL" id="MBC5639239.1"/>
    </source>
</evidence>
<protein>
    <submittedName>
        <fullName evidence="2">DegV family protein</fullName>
    </submittedName>
</protein>
<dbReference type="SUPFAM" id="SSF82549">
    <property type="entry name" value="DAK1/DegV-like"/>
    <property type="match status" value="1"/>
</dbReference>